<dbReference type="Proteomes" id="UP001529510">
    <property type="component" value="Unassembled WGS sequence"/>
</dbReference>
<name>A0ABD0Q6G2_CIRMR</name>
<comment type="caution">
    <text evidence="1">The sequence shown here is derived from an EMBL/GenBank/DDBJ whole genome shotgun (WGS) entry which is preliminary data.</text>
</comment>
<dbReference type="EMBL" id="JAMKFB020000010">
    <property type="protein sequence ID" value="KAL0181858.1"/>
    <property type="molecule type" value="Genomic_DNA"/>
</dbReference>
<accession>A0ABD0Q6G2</accession>
<keyword evidence="2" id="KW-1185">Reference proteome</keyword>
<reference evidence="1 2" key="1">
    <citation type="submission" date="2024-05" db="EMBL/GenBank/DDBJ databases">
        <title>Genome sequencing and assembly of Indian major carp, Cirrhinus mrigala (Hamilton, 1822).</title>
        <authorList>
            <person name="Mohindra V."/>
            <person name="Chowdhury L.M."/>
            <person name="Lal K."/>
            <person name="Jena J.K."/>
        </authorList>
    </citation>
    <scope>NUCLEOTIDE SEQUENCE [LARGE SCALE GENOMIC DNA]</scope>
    <source>
        <strain evidence="1">CM1030</strain>
        <tissue evidence="1">Blood</tissue>
    </source>
</reference>
<dbReference type="AlphaFoldDB" id="A0ABD0Q6G2"/>
<evidence type="ECO:0000313" key="1">
    <source>
        <dbReference type="EMBL" id="KAL0181858.1"/>
    </source>
</evidence>
<protein>
    <submittedName>
        <fullName evidence="1">Uncharacterized protein</fullName>
    </submittedName>
</protein>
<organism evidence="1 2">
    <name type="scientific">Cirrhinus mrigala</name>
    <name type="common">Mrigala</name>
    <dbReference type="NCBI Taxonomy" id="683832"/>
    <lineage>
        <taxon>Eukaryota</taxon>
        <taxon>Metazoa</taxon>
        <taxon>Chordata</taxon>
        <taxon>Craniata</taxon>
        <taxon>Vertebrata</taxon>
        <taxon>Euteleostomi</taxon>
        <taxon>Actinopterygii</taxon>
        <taxon>Neopterygii</taxon>
        <taxon>Teleostei</taxon>
        <taxon>Ostariophysi</taxon>
        <taxon>Cypriniformes</taxon>
        <taxon>Cyprinidae</taxon>
        <taxon>Labeoninae</taxon>
        <taxon>Labeonini</taxon>
        <taxon>Cirrhinus</taxon>
    </lineage>
</organism>
<gene>
    <name evidence="1" type="ORF">M9458_021233</name>
</gene>
<feature type="non-terminal residue" evidence="1">
    <location>
        <position position="155"/>
    </location>
</feature>
<sequence>MDNISEEVARVFVKYCPDPVLSGLFKHKPISEWTAKEVQGRLDEYQREQHSSLTSASSLGMRNVDVALSDKLLPMSRLQEPGAGFAKYVNPTLVSDGMQDPLRSACCPGRAVPKSHDQMGKSDENVLNRMMGMLEQVMVRVQQGTNVQPERNVNY</sequence>
<evidence type="ECO:0000313" key="2">
    <source>
        <dbReference type="Proteomes" id="UP001529510"/>
    </source>
</evidence>
<proteinExistence type="predicted"/>